<evidence type="ECO:0000313" key="2">
    <source>
        <dbReference type="EMBL" id="KAG5682816.1"/>
    </source>
</evidence>
<dbReference type="Proteomes" id="UP001107558">
    <property type="component" value="Chromosome 1"/>
</dbReference>
<feature type="region of interest" description="Disordered" evidence="1">
    <location>
        <begin position="1"/>
        <end position="120"/>
    </location>
</feature>
<organism evidence="2 3">
    <name type="scientific">Polypedilum vanderplanki</name>
    <name type="common">Sleeping chironomid midge</name>
    <dbReference type="NCBI Taxonomy" id="319348"/>
    <lineage>
        <taxon>Eukaryota</taxon>
        <taxon>Metazoa</taxon>
        <taxon>Ecdysozoa</taxon>
        <taxon>Arthropoda</taxon>
        <taxon>Hexapoda</taxon>
        <taxon>Insecta</taxon>
        <taxon>Pterygota</taxon>
        <taxon>Neoptera</taxon>
        <taxon>Endopterygota</taxon>
        <taxon>Diptera</taxon>
        <taxon>Nematocera</taxon>
        <taxon>Chironomoidea</taxon>
        <taxon>Chironomidae</taxon>
        <taxon>Chironominae</taxon>
        <taxon>Polypedilum</taxon>
        <taxon>Polypedilum</taxon>
    </lineage>
</organism>
<feature type="region of interest" description="Disordered" evidence="1">
    <location>
        <begin position="142"/>
        <end position="162"/>
    </location>
</feature>
<feature type="compositionally biased region" description="Low complexity" evidence="1">
    <location>
        <begin position="238"/>
        <end position="257"/>
    </location>
</feature>
<evidence type="ECO:0000256" key="1">
    <source>
        <dbReference type="SAM" id="MobiDB-lite"/>
    </source>
</evidence>
<dbReference type="OrthoDB" id="7974215at2759"/>
<dbReference type="AlphaFoldDB" id="A0A9J6CLJ1"/>
<name>A0A9J6CLJ1_POLVA</name>
<evidence type="ECO:0000313" key="3">
    <source>
        <dbReference type="Proteomes" id="UP001107558"/>
    </source>
</evidence>
<feature type="compositionally biased region" description="Low complexity" evidence="1">
    <location>
        <begin position="39"/>
        <end position="53"/>
    </location>
</feature>
<sequence length="780" mass="86895">MVMMSSVNVGYSNIAYNPDSSRGESEQGTSSEKDKYSASSSSSQHHSQQQQQRSGGGGDSRHARNKSSSVNNCYLSGNSNGHQQSQYQQQKPLSISANNFSPASNNSFSSDNNKTLYKSSSHNINTGGTCDKNYQQQAIQQQQQLYASSSKNGNSASYLSQSTPSTHFDFEHIFCDPNDPQSHSLNKNQSYNTTASGSTRSSRSYQTNQAAVNSDQFQGSFQSLHGGDNQNLLHYQNGSSAVSHSSPSAGAASQQAHYSSTQHHQYRQQLNSVTSSDSISGNSVVGGSNTRSRVNSDSNNSKYNTNSSNSAKSSGNNGKNNNNPPLSSEKKCANANGANQNSSSVNSNRNVSNNLNSVNPNSSSNNLSNNNNNNNNSSSGGHIRQRHIIELNRQVSELNNKNIEFNRQLSAPADQNSCNSVYNLYSNHILNSQYHSGSPNTNSLNRTKKKRSFKLNGRIKMSSVWSYADKIKDGIKLSGQCHQYIEQKKDKNNHEVQSSRQKFKTMDKFLVKQTLNEIISDLATDGASIRFITRNSFIRRAIKKEGFNLPVNERDVMKLLIEDFEQKKVNLCEKFKQMVHDGRKLSISVDEFTSIRGRRYFGLNIHDSFNNATYNTGLVRILGSCPAEDMLIIIKNHLNDFGISLDKDIVGSTQDGAAINKKFIRISKFIGQFCFNHAIHLAVCDSLYTNKQNNDEYTVEDSNDIDDEDTFEMATDFEIIETSIDNIDHHHLLKISRKIVKFIKISPIRNQIFQSKIKSIYGKKLNFIWTSNIDGTRFQQ</sequence>
<feature type="compositionally biased region" description="Polar residues" evidence="1">
    <location>
        <begin position="66"/>
        <end position="82"/>
    </location>
</feature>
<feature type="compositionally biased region" description="Basic and acidic residues" evidence="1">
    <location>
        <begin position="21"/>
        <end position="36"/>
    </location>
</feature>
<keyword evidence="3" id="KW-1185">Reference proteome</keyword>
<feature type="compositionally biased region" description="Polar residues" evidence="1">
    <location>
        <begin position="179"/>
        <end position="192"/>
    </location>
</feature>
<feature type="compositionally biased region" description="Low complexity" evidence="1">
    <location>
        <begin position="271"/>
        <end position="379"/>
    </location>
</feature>
<feature type="compositionally biased region" description="Low complexity" evidence="1">
    <location>
        <begin position="83"/>
        <end position="113"/>
    </location>
</feature>
<feature type="compositionally biased region" description="Polar residues" evidence="1">
    <location>
        <begin position="205"/>
        <end position="237"/>
    </location>
</feature>
<gene>
    <name evidence="2" type="ORF">PVAND_012142</name>
</gene>
<dbReference type="EMBL" id="JADBJN010000001">
    <property type="protein sequence ID" value="KAG5682816.1"/>
    <property type="molecule type" value="Genomic_DNA"/>
</dbReference>
<proteinExistence type="predicted"/>
<protein>
    <submittedName>
        <fullName evidence="2">Uncharacterized protein</fullName>
    </submittedName>
</protein>
<feature type="compositionally biased region" description="Polar residues" evidence="1">
    <location>
        <begin position="1"/>
        <end position="20"/>
    </location>
</feature>
<feature type="compositionally biased region" description="Polar residues" evidence="1">
    <location>
        <begin position="258"/>
        <end position="270"/>
    </location>
</feature>
<feature type="compositionally biased region" description="Low complexity" evidence="1">
    <location>
        <begin position="193"/>
        <end position="204"/>
    </location>
</feature>
<feature type="region of interest" description="Disordered" evidence="1">
    <location>
        <begin position="179"/>
        <end position="382"/>
    </location>
</feature>
<comment type="caution">
    <text evidence="2">The sequence shown here is derived from an EMBL/GenBank/DDBJ whole genome shotgun (WGS) entry which is preliminary data.</text>
</comment>
<accession>A0A9J6CLJ1</accession>
<reference evidence="2" key="1">
    <citation type="submission" date="2021-03" db="EMBL/GenBank/DDBJ databases">
        <title>Chromosome level genome of the anhydrobiotic midge Polypedilum vanderplanki.</title>
        <authorList>
            <person name="Yoshida Y."/>
            <person name="Kikawada T."/>
            <person name="Gusev O."/>
        </authorList>
    </citation>
    <scope>NUCLEOTIDE SEQUENCE</scope>
    <source>
        <strain evidence="2">NIAS01</strain>
        <tissue evidence="2">Whole body or cell culture</tissue>
    </source>
</reference>
<dbReference type="InterPro" id="IPR012337">
    <property type="entry name" value="RNaseH-like_sf"/>
</dbReference>
<dbReference type="SUPFAM" id="SSF53098">
    <property type="entry name" value="Ribonuclease H-like"/>
    <property type="match status" value="1"/>
</dbReference>
<feature type="compositionally biased region" description="Polar residues" evidence="1">
    <location>
        <begin position="145"/>
        <end position="162"/>
    </location>
</feature>